<dbReference type="Pfam" id="PF02518">
    <property type="entry name" value="HATPase_c"/>
    <property type="match status" value="1"/>
</dbReference>
<protein>
    <recommendedName>
        <fullName evidence="2">histidine kinase</fullName>
        <ecNumber evidence="2">2.7.13.3</ecNumber>
    </recommendedName>
</protein>
<dbReference type="InterPro" id="IPR003661">
    <property type="entry name" value="HisK_dim/P_dom"/>
</dbReference>
<dbReference type="InterPro" id="IPR004358">
    <property type="entry name" value="Sig_transdc_His_kin-like_C"/>
</dbReference>
<dbReference type="GO" id="GO:0000155">
    <property type="term" value="F:phosphorelay sensor kinase activity"/>
    <property type="evidence" value="ECO:0007669"/>
    <property type="project" value="InterPro"/>
</dbReference>
<dbReference type="PANTHER" id="PTHR43065:SF46">
    <property type="entry name" value="C4-DICARBOXYLATE TRANSPORT SENSOR PROTEIN DCTB"/>
    <property type="match status" value="1"/>
</dbReference>
<comment type="caution">
    <text evidence="11">The sequence shown here is derived from an EMBL/GenBank/DDBJ whole genome shotgun (WGS) entry which is preliminary data.</text>
</comment>
<proteinExistence type="predicted"/>
<dbReference type="InterPro" id="IPR003594">
    <property type="entry name" value="HATPase_dom"/>
</dbReference>
<keyword evidence="4" id="KW-0808">Transferase</keyword>
<dbReference type="PANTHER" id="PTHR43065">
    <property type="entry name" value="SENSOR HISTIDINE KINASE"/>
    <property type="match status" value="1"/>
</dbReference>
<dbReference type="PROSITE" id="PS50109">
    <property type="entry name" value="HIS_KIN"/>
    <property type="match status" value="1"/>
</dbReference>
<evidence type="ECO:0000256" key="6">
    <source>
        <dbReference type="ARBA" id="ARBA00022777"/>
    </source>
</evidence>
<evidence type="ECO:0000313" key="12">
    <source>
        <dbReference type="Proteomes" id="UP000194003"/>
    </source>
</evidence>
<dbReference type="GO" id="GO:0005524">
    <property type="term" value="F:ATP binding"/>
    <property type="evidence" value="ECO:0007669"/>
    <property type="project" value="UniProtKB-KW"/>
</dbReference>
<name>A0A1Y2K097_9PROT</name>
<evidence type="ECO:0000313" key="11">
    <source>
        <dbReference type="EMBL" id="OSM00163.1"/>
    </source>
</evidence>
<dbReference type="OrthoDB" id="9796100at2"/>
<evidence type="ECO:0000256" key="2">
    <source>
        <dbReference type="ARBA" id="ARBA00012438"/>
    </source>
</evidence>
<evidence type="ECO:0000256" key="1">
    <source>
        <dbReference type="ARBA" id="ARBA00000085"/>
    </source>
</evidence>
<dbReference type="EC" id="2.7.13.3" evidence="2"/>
<dbReference type="PRINTS" id="PR00344">
    <property type="entry name" value="BCTRLSENSOR"/>
</dbReference>
<dbReference type="EMBL" id="LVJN01000021">
    <property type="protein sequence ID" value="OSM00163.1"/>
    <property type="molecule type" value="Genomic_DNA"/>
</dbReference>
<comment type="catalytic activity">
    <reaction evidence="1">
        <text>ATP + protein L-histidine = ADP + protein N-phospho-L-histidine.</text>
        <dbReference type="EC" id="2.7.13.3"/>
    </reaction>
</comment>
<keyword evidence="7" id="KW-0067">ATP-binding</keyword>
<feature type="domain" description="Histidine kinase" evidence="10">
    <location>
        <begin position="114"/>
        <end position="340"/>
    </location>
</feature>
<evidence type="ECO:0000256" key="7">
    <source>
        <dbReference type="ARBA" id="ARBA00022840"/>
    </source>
</evidence>
<evidence type="ECO:0000256" key="5">
    <source>
        <dbReference type="ARBA" id="ARBA00022741"/>
    </source>
</evidence>
<keyword evidence="12" id="KW-1185">Reference proteome</keyword>
<dbReference type="InterPro" id="IPR005467">
    <property type="entry name" value="His_kinase_dom"/>
</dbReference>
<evidence type="ECO:0000256" key="8">
    <source>
        <dbReference type="ARBA" id="ARBA00023012"/>
    </source>
</evidence>
<dbReference type="InterPro" id="IPR036890">
    <property type="entry name" value="HATPase_C_sf"/>
</dbReference>
<evidence type="ECO:0000259" key="10">
    <source>
        <dbReference type="PROSITE" id="PS50109"/>
    </source>
</evidence>
<dbReference type="STRING" id="1434232.MAIT1_00602"/>
<evidence type="ECO:0000256" key="4">
    <source>
        <dbReference type="ARBA" id="ARBA00022679"/>
    </source>
</evidence>
<dbReference type="Proteomes" id="UP000194003">
    <property type="component" value="Unassembled WGS sequence"/>
</dbReference>
<keyword evidence="9" id="KW-0812">Transmembrane</keyword>
<keyword evidence="6" id="KW-0418">Kinase</keyword>
<dbReference type="AlphaFoldDB" id="A0A1Y2K097"/>
<accession>A0A1Y2K097</accession>
<keyword evidence="8" id="KW-0902">Two-component regulatory system</keyword>
<keyword evidence="9" id="KW-0472">Membrane</keyword>
<dbReference type="InterPro" id="IPR036097">
    <property type="entry name" value="HisK_dim/P_sf"/>
</dbReference>
<reference evidence="11 12" key="1">
    <citation type="journal article" date="2016" name="BMC Genomics">
        <title>Combined genomic and structural analyses of a cultured magnetotactic bacterium reveals its niche adaptation to a dynamic environment.</title>
        <authorList>
            <person name="Araujo A.C."/>
            <person name="Morillo V."/>
            <person name="Cypriano J."/>
            <person name="Teixeira L.C."/>
            <person name="Leao P."/>
            <person name="Lyra S."/>
            <person name="Almeida L.G."/>
            <person name="Bazylinski D.A."/>
            <person name="Vasconcellos A.T."/>
            <person name="Abreu F."/>
            <person name="Lins U."/>
        </authorList>
    </citation>
    <scope>NUCLEOTIDE SEQUENCE [LARGE SCALE GENOMIC DNA]</scope>
    <source>
        <strain evidence="11 12">IT-1</strain>
    </source>
</reference>
<feature type="transmembrane region" description="Helical" evidence="9">
    <location>
        <begin position="20"/>
        <end position="38"/>
    </location>
</feature>
<gene>
    <name evidence="11" type="primary">zraS</name>
    <name evidence="11" type="ORF">MAIT1_00602</name>
</gene>
<dbReference type="RefSeq" id="WP_085446586.1">
    <property type="nucleotide sequence ID" value="NZ_LVJN01000021.1"/>
</dbReference>
<evidence type="ECO:0000256" key="9">
    <source>
        <dbReference type="SAM" id="Phobius"/>
    </source>
</evidence>
<dbReference type="SMART" id="SM00387">
    <property type="entry name" value="HATPase_c"/>
    <property type="match status" value="1"/>
</dbReference>
<dbReference type="SMART" id="SM00388">
    <property type="entry name" value="HisKA"/>
    <property type="match status" value="1"/>
</dbReference>
<dbReference type="Gene3D" id="3.30.565.10">
    <property type="entry name" value="Histidine kinase-like ATPase, C-terminal domain"/>
    <property type="match status" value="1"/>
</dbReference>
<dbReference type="CDD" id="cd00082">
    <property type="entry name" value="HisKA"/>
    <property type="match status" value="1"/>
</dbReference>
<dbReference type="SUPFAM" id="SSF47384">
    <property type="entry name" value="Homodimeric domain of signal transducing histidine kinase"/>
    <property type="match status" value="1"/>
</dbReference>
<keyword evidence="5" id="KW-0547">Nucleotide-binding</keyword>
<evidence type="ECO:0000256" key="3">
    <source>
        <dbReference type="ARBA" id="ARBA00022553"/>
    </source>
</evidence>
<keyword evidence="3" id="KW-0597">Phosphoprotein</keyword>
<feature type="transmembrane region" description="Helical" evidence="9">
    <location>
        <begin position="59"/>
        <end position="79"/>
    </location>
</feature>
<dbReference type="Gene3D" id="1.10.287.130">
    <property type="match status" value="1"/>
</dbReference>
<sequence length="341" mass="37523">MLTSLSDYTLLKLGWRSWTPLMVAFGVGSVLAVALVNVDAMDHFYHFSRSHEEWELDELVVGGISMIISALVALTWILYDHHKRFVQLLKEHRVLEEQQLRARKLQALSTLFGGASHSLNNLMQPIVSLTELALDDMTPQDPNQPLLVEVSAAAKEAKALVRDMLSLSRQDHLTLRPVEMAKLLNDQRRLLEALIPSSMQLAWLVPASGLGRVMADAGQVQSALLNMVSNAVDAIDSATSGRIEIAAERANVDEDRQGHLKSANHNHYVRILLSDNGVGMDAQTLERIFEPFFTTKEVGEGSGLGMSIALGVVESHDGLLFVDSQPGVGTTFSLYLPTLEH</sequence>
<organism evidence="11 12">
    <name type="scientific">Magnetofaba australis IT-1</name>
    <dbReference type="NCBI Taxonomy" id="1434232"/>
    <lineage>
        <taxon>Bacteria</taxon>
        <taxon>Pseudomonadati</taxon>
        <taxon>Pseudomonadota</taxon>
        <taxon>Magnetococcia</taxon>
        <taxon>Magnetococcales</taxon>
        <taxon>Magnetococcaceae</taxon>
        <taxon>Magnetofaba</taxon>
    </lineage>
</organism>
<keyword evidence="9" id="KW-1133">Transmembrane helix</keyword>
<dbReference type="SUPFAM" id="SSF55874">
    <property type="entry name" value="ATPase domain of HSP90 chaperone/DNA topoisomerase II/histidine kinase"/>
    <property type="match status" value="1"/>
</dbReference>